<accession>A0A2G2Z7V1</accession>
<name>A0A2G2Z7V1_CAPAN</name>
<keyword evidence="3" id="KW-1185">Reference proteome</keyword>
<dbReference type="Proteomes" id="UP000222542">
    <property type="component" value="Unassembled WGS sequence"/>
</dbReference>
<comment type="caution">
    <text evidence="2">The sequence shown here is derived from an EMBL/GenBank/DDBJ whole genome shotgun (WGS) entry which is preliminary data.</text>
</comment>
<reference evidence="2 3" key="1">
    <citation type="journal article" date="2014" name="Nat. Genet.">
        <title>Genome sequence of the hot pepper provides insights into the evolution of pungency in Capsicum species.</title>
        <authorList>
            <person name="Kim S."/>
            <person name="Park M."/>
            <person name="Yeom S.I."/>
            <person name="Kim Y.M."/>
            <person name="Lee J.M."/>
            <person name="Lee H.A."/>
            <person name="Seo E."/>
            <person name="Choi J."/>
            <person name="Cheong K."/>
            <person name="Kim K.T."/>
            <person name="Jung K."/>
            <person name="Lee G.W."/>
            <person name="Oh S.K."/>
            <person name="Bae C."/>
            <person name="Kim S.B."/>
            <person name="Lee H.Y."/>
            <person name="Kim S.Y."/>
            <person name="Kim M.S."/>
            <person name="Kang B.C."/>
            <person name="Jo Y.D."/>
            <person name="Yang H.B."/>
            <person name="Jeong H.J."/>
            <person name="Kang W.H."/>
            <person name="Kwon J.K."/>
            <person name="Shin C."/>
            <person name="Lim J.Y."/>
            <person name="Park J.H."/>
            <person name="Huh J.H."/>
            <person name="Kim J.S."/>
            <person name="Kim B.D."/>
            <person name="Cohen O."/>
            <person name="Paran I."/>
            <person name="Suh M.C."/>
            <person name="Lee S.B."/>
            <person name="Kim Y.K."/>
            <person name="Shin Y."/>
            <person name="Noh S.J."/>
            <person name="Park J."/>
            <person name="Seo Y.S."/>
            <person name="Kwon S.Y."/>
            <person name="Kim H.A."/>
            <person name="Park J.M."/>
            <person name="Kim H.J."/>
            <person name="Choi S.B."/>
            <person name="Bosland P.W."/>
            <person name="Reeves G."/>
            <person name="Jo S.H."/>
            <person name="Lee B.W."/>
            <person name="Cho H.T."/>
            <person name="Choi H.S."/>
            <person name="Lee M.S."/>
            <person name="Yu Y."/>
            <person name="Do Choi Y."/>
            <person name="Park B.S."/>
            <person name="van Deynze A."/>
            <person name="Ashrafi H."/>
            <person name="Hill T."/>
            <person name="Kim W.T."/>
            <person name="Pai H.S."/>
            <person name="Ahn H.K."/>
            <person name="Yeam I."/>
            <person name="Giovannoni J.J."/>
            <person name="Rose J.K."/>
            <person name="Sorensen I."/>
            <person name="Lee S.J."/>
            <person name="Kim R.W."/>
            <person name="Choi I.Y."/>
            <person name="Choi B.S."/>
            <person name="Lim J.S."/>
            <person name="Lee Y.H."/>
            <person name="Choi D."/>
        </authorList>
    </citation>
    <scope>NUCLEOTIDE SEQUENCE [LARGE SCALE GENOMIC DNA]</scope>
    <source>
        <strain evidence="3">cv. CM334</strain>
    </source>
</reference>
<dbReference type="EMBL" id="AYRZ02000006">
    <property type="protein sequence ID" value="PHT78080.1"/>
    <property type="molecule type" value="Genomic_DNA"/>
</dbReference>
<dbReference type="OMA" id="NDESIVP"/>
<protein>
    <submittedName>
        <fullName evidence="2">Uncharacterized protein</fullName>
    </submittedName>
</protein>
<evidence type="ECO:0000313" key="2">
    <source>
        <dbReference type="EMBL" id="PHT78080.1"/>
    </source>
</evidence>
<proteinExistence type="predicted"/>
<evidence type="ECO:0000256" key="1">
    <source>
        <dbReference type="SAM" id="MobiDB-lite"/>
    </source>
</evidence>
<dbReference type="Gramene" id="PHT78080">
    <property type="protein sequence ID" value="PHT78080"/>
    <property type="gene ID" value="T459_16132"/>
</dbReference>
<sequence>MDEDNPSFIKATHPYGEAKKLKNKGPIISAILFKKRLKKGDETFLASMIKVNQDMKEKVSDYVAKVLKKFTNVMPPVLPKELTPRRDIDHKIELMPDSIAPSQAPYRMDPKELAELRK</sequence>
<evidence type="ECO:0000313" key="3">
    <source>
        <dbReference type="Proteomes" id="UP000222542"/>
    </source>
</evidence>
<reference evidence="2 3" key="2">
    <citation type="journal article" date="2017" name="Genome Biol.">
        <title>New reference genome sequences of hot pepper reveal the massive evolution of plant disease-resistance genes by retroduplication.</title>
        <authorList>
            <person name="Kim S."/>
            <person name="Park J."/>
            <person name="Yeom S.I."/>
            <person name="Kim Y.M."/>
            <person name="Seo E."/>
            <person name="Kim K.T."/>
            <person name="Kim M.S."/>
            <person name="Lee J.M."/>
            <person name="Cheong K."/>
            <person name="Shin H.S."/>
            <person name="Kim S.B."/>
            <person name="Han K."/>
            <person name="Lee J."/>
            <person name="Park M."/>
            <person name="Lee H.A."/>
            <person name="Lee H.Y."/>
            <person name="Lee Y."/>
            <person name="Oh S."/>
            <person name="Lee J.H."/>
            <person name="Choi E."/>
            <person name="Choi E."/>
            <person name="Lee S.E."/>
            <person name="Jeon J."/>
            <person name="Kim H."/>
            <person name="Choi G."/>
            <person name="Song H."/>
            <person name="Lee J."/>
            <person name="Lee S.C."/>
            <person name="Kwon J.K."/>
            <person name="Lee H.Y."/>
            <person name="Koo N."/>
            <person name="Hong Y."/>
            <person name="Kim R.W."/>
            <person name="Kang W.H."/>
            <person name="Huh J.H."/>
            <person name="Kang B.C."/>
            <person name="Yang T.J."/>
            <person name="Lee Y.H."/>
            <person name="Bennetzen J.L."/>
            <person name="Choi D."/>
        </authorList>
    </citation>
    <scope>NUCLEOTIDE SEQUENCE [LARGE SCALE GENOMIC DNA]</scope>
    <source>
        <strain evidence="3">cv. CM334</strain>
    </source>
</reference>
<organism evidence="2 3">
    <name type="scientific">Capsicum annuum</name>
    <name type="common">Capsicum pepper</name>
    <dbReference type="NCBI Taxonomy" id="4072"/>
    <lineage>
        <taxon>Eukaryota</taxon>
        <taxon>Viridiplantae</taxon>
        <taxon>Streptophyta</taxon>
        <taxon>Embryophyta</taxon>
        <taxon>Tracheophyta</taxon>
        <taxon>Spermatophyta</taxon>
        <taxon>Magnoliopsida</taxon>
        <taxon>eudicotyledons</taxon>
        <taxon>Gunneridae</taxon>
        <taxon>Pentapetalae</taxon>
        <taxon>asterids</taxon>
        <taxon>lamiids</taxon>
        <taxon>Solanales</taxon>
        <taxon>Solanaceae</taxon>
        <taxon>Solanoideae</taxon>
        <taxon>Capsiceae</taxon>
        <taxon>Capsicum</taxon>
    </lineage>
</organism>
<gene>
    <name evidence="2" type="ORF">T459_16132</name>
</gene>
<dbReference type="AlphaFoldDB" id="A0A2G2Z7V1"/>
<feature type="compositionally biased region" description="Basic and acidic residues" evidence="1">
    <location>
        <begin position="108"/>
        <end position="118"/>
    </location>
</feature>
<feature type="region of interest" description="Disordered" evidence="1">
    <location>
        <begin position="96"/>
        <end position="118"/>
    </location>
</feature>